<dbReference type="CDD" id="cd16964">
    <property type="entry name" value="YqgF"/>
    <property type="match status" value="1"/>
</dbReference>
<dbReference type="PANTHER" id="PTHR33317:SF4">
    <property type="entry name" value="POLYNUCLEOTIDYL TRANSFERASE, RIBONUCLEASE H-LIKE SUPERFAMILY PROTEIN"/>
    <property type="match status" value="1"/>
</dbReference>
<comment type="function">
    <text evidence="5">Could be a nuclease involved in processing of the 5'-end of pre-16S rRNA.</text>
</comment>
<dbReference type="Proteomes" id="UP001432180">
    <property type="component" value="Chromosome"/>
</dbReference>
<keyword evidence="2 5" id="KW-0690">Ribosome biogenesis</keyword>
<dbReference type="SUPFAM" id="SSF53098">
    <property type="entry name" value="Ribonuclease H-like"/>
    <property type="match status" value="1"/>
</dbReference>
<dbReference type="InterPro" id="IPR005227">
    <property type="entry name" value="YqgF"/>
</dbReference>
<comment type="subcellular location">
    <subcellularLocation>
        <location evidence="5">Cytoplasm</location>
    </subcellularLocation>
</comment>
<dbReference type="NCBIfam" id="TIGR00250">
    <property type="entry name" value="RNAse_H_YqgF"/>
    <property type="match status" value="1"/>
</dbReference>
<organism evidence="7 8">
    <name type="scientific">Thiorhodovibrio winogradskyi</name>
    <dbReference type="NCBI Taxonomy" id="77007"/>
    <lineage>
        <taxon>Bacteria</taxon>
        <taxon>Pseudomonadati</taxon>
        <taxon>Pseudomonadota</taxon>
        <taxon>Gammaproteobacteria</taxon>
        <taxon>Chromatiales</taxon>
        <taxon>Chromatiaceae</taxon>
        <taxon>Thiorhodovibrio</taxon>
    </lineage>
</organism>
<evidence type="ECO:0000256" key="2">
    <source>
        <dbReference type="ARBA" id="ARBA00022517"/>
    </source>
</evidence>
<proteinExistence type="inferred from homology"/>
<dbReference type="HAMAP" id="MF_00651">
    <property type="entry name" value="Nuclease_YqgF"/>
    <property type="match status" value="1"/>
</dbReference>
<dbReference type="GO" id="GO:0016787">
    <property type="term" value="F:hydrolase activity"/>
    <property type="evidence" value="ECO:0007669"/>
    <property type="project" value="UniProtKB-KW"/>
</dbReference>
<dbReference type="PANTHER" id="PTHR33317">
    <property type="entry name" value="POLYNUCLEOTIDYL TRANSFERASE, RIBONUCLEASE H-LIKE SUPERFAMILY PROTEIN"/>
    <property type="match status" value="1"/>
</dbReference>
<dbReference type="EC" id="3.1.-.-" evidence="5"/>
<sequence length="146" mass="16528">MTTPTTLFGFDFGPRKIGIAVGQTLTGTARPLATLRSRHNKPDWAGIETLVRDWQPSAAVLGLPIRMDDTEEDWTPLVRRFARQLQGRFGLEVHLVDERLTSRAARDELGGRFDNRDDQVDAVAAKLILETWLGEQLVQREDHNHD</sequence>
<protein>
    <recommendedName>
        <fullName evidence="5">Putative pre-16S rRNA nuclease</fullName>
        <ecNumber evidence="5">3.1.-.-</ecNumber>
    </recommendedName>
</protein>
<dbReference type="Gene3D" id="3.30.420.140">
    <property type="entry name" value="YqgF/RNase H-like domain"/>
    <property type="match status" value="1"/>
</dbReference>
<keyword evidence="1 5" id="KW-0963">Cytoplasm</keyword>
<evidence type="ECO:0000256" key="4">
    <source>
        <dbReference type="ARBA" id="ARBA00022801"/>
    </source>
</evidence>
<dbReference type="EMBL" id="CP121472">
    <property type="protein sequence ID" value="WPL15385.1"/>
    <property type="molecule type" value="Genomic_DNA"/>
</dbReference>
<evidence type="ECO:0000313" key="7">
    <source>
        <dbReference type="EMBL" id="WPL15385.1"/>
    </source>
</evidence>
<feature type="domain" description="YqgF/RNase H-like" evidence="6">
    <location>
        <begin position="5"/>
        <end position="105"/>
    </location>
</feature>
<dbReference type="Pfam" id="PF03652">
    <property type="entry name" value="RuvX"/>
    <property type="match status" value="1"/>
</dbReference>
<name>A0ABZ0S7D2_9GAMM</name>
<evidence type="ECO:0000313" key="8">
    <source>
        <dbReference type="Proteomes" id="UP001432180"/>
    </source>
</evidence>
<evidence type="ECO:0000256" key="5">
    <source>
        <dbReference type="HAMAP-Rule" id="MF_00651"/>
    </source>
</evidence>
<accession>A0ABZ0S7D2</accession>
<comment type="similarity">
    <text evidence="5">Belongs to the YqgF HJR family.</text>
</comment>
<gene>
    <name evidence="7" type="primary">yqgF</name>
    <name evidence="7" type="ORF">Thiowin_00281</name>
</gene>
<reference evidence="7 8" key="1">
    <citation type="journal article" date="2023" name="Microorganisms">
        <title>Thiorhodovibrio frisius and Trv. litoralis spp. nov., Two Novel Members from a Clade of Fastidious Purple Sulfur Bacteria That Exhibit Unique Red-Shifted Light-Harvesting Capabilities.</title>
        <authorList>
            <person name="Methner A."/>
            <person name="Kuzyk S.B."/>
            <person name="Petersen J."/>
            <person name="Bauer S."/>
            <person name="Brinkmann H."/>
            <person name="Sichau K."/>
            <person name="Wanner G."/>
            <person name="Wolf J."/>
            <person name="Neumann-Schaal M."/>
            <person name="Henke P."/>
            <person name="Tank M."/>
            <person name="Sproer C."/>
            <person name="Bunk B."/>
            <person name="Overmann J."/>
        </authorList>
    </citation>
    <scope>NUCLEOTIDE SEQUENCE [LARGE SCALE GENOMIC DNA]</scope>
    <source>
        <strain evidence="7 8">DSM 6702</strain>
    </source>
</reference>
<keyword evidence="8" id="KW-1185">Reference proteome</keyword>
<dbReference type="InterPro" id="IPR006641">
    <property type="entry name" value="YqgF/RNaseH-like_dom"/>
</dbReference>
<keyword evidence="4 5" id="KW-0378">Hydrolase</keyword>
<evidence type="ECO:0000256" key="3">
    <source>
        <dbReference type="ARBA" id="ARBA00022722"/>
    </source>
</evidence>
<dbReference type="SMART" id="SM00732">
    <property type="entry name" value="YqgFc"/>
    <property type="match status" value="1"/>
</dbReference>
<dbReference type="InterPro" id="IPR037027">
    <property type="entry name" value="YqgF/RNaseH-like_dom_sf"/>
</dbReference>
<evidence type="ECO:0000256" key="1">
    <source>
        <dbReference type="ARBA" id="ARBA00022490"/>
    </source>
</evidence>
<dbReference type="InterPro" id="IPR012337">
    <property type="entry name" value="RNaseH-like_sf"/>
</dbReference>
<keyword evidence="3 5" id="KW-0540">Nuclease</keyword>
<evidence type="ECO:0000259" key="6">
    <source>
        <dbReference type="SMART" id="SM00732"/>
    </source>
</evidence>
<dbReference type="RefSeq" id="WP_328985961.1">
    <property type="nucleotide sequence ID" value="NZ_CP121472.1"/>
</dbReference>